<dbReference type="AlphaFoldDB" id="A0A5C8ZPN2"/>
<keyword evidence="1" id="KW-0328">Glycosyltransferase</keyword>
<evidence type="ECO:0000313" key="4">
    <source>
        <dbReference type="EMBL" id="TXS90466.1"/>
    </source>
</evidence>
<dbReference type="Pfam" id="PF00534">
    <property type="entry name" value="Glycos_transf_1"/>
    <property type="match status" value="1"/>
</dbReference>
<evidence type="ECO:0000313" key="5">
    <source>
        <dbReference type="Proteomes" id="UP000321933"/>
    </source>
</evidence>
<dbReference type="PANTHER" id="PTHR12526:SF510">
    <property type="entry name" value="D-INOSITOL 3-PHOSPHATE GLYCOSYLTRANSFERASE"/>
    <property type="match status" value="1"/>
</dbReference>
<dbReference type="SUPFAM" id="SSF53756">
    <property type="entry name" value="UDP-Glycosyltransferase/glycogen phosphorylase"/>
    <property type="match status" value="1"/>
</dbReference>
<sequence>MHATSSGFASCCVPPEPQPFTGGTFMPHSIVTISTRAPGGIRSVVENYQQSDVFSGYDAYWLASHAEGSVFYRCGLFASCLAKLLWLRLRGHRLYHLHMAMKGSFFRKSIILFLLKLSGARVILHLHGSEFDQYHETASAPVKWLMRHTLLAADFVVVLSRRWQETVEDIDSGIRSRLIYNYVEPVPEIPLTGALAMHRAQPDVVRYVYMGEVGQRKGIYDLLPAFGELCKVCDKVELIVCGSGEIDAARALALQCGIADKVTFVGWISGDDKYAMLNSADVLVLPSYHEGLPMAILEAMSLGKCVVSSTVGGIPEVIASGENGLLHSPGDIPALVELLGRAANAQCRDQLGRQGRSSYYERFTPGSIVPQIRKLYHELA</sequence>
<dbReference type="EMBL" id="VRYZ01000006">
    <property type="protein sequence ID" value="TXS90466.1"/>
    <property type="molecule type" value="Genomic_DNA"/>
</dbReference>
<name>A0A5C8ZPN2_9GAMM</name>
<dbReference type="PANTHER" id="PTHR12526">
    <property type="entry name" value="GLYCOSYLTRANSFERASE"/>
    <property type="match status" value="1"/>
</dbReference>
<keyword evidence="2 4" id="KW-0808">Transferase</keyword>
<dbReference type="Proteomes" id="UP000321933">
    <property type="component" value="Unassembled WGS sequence"/>
</dbReference>
<gene>
    <name evidence="4" type="ORF">FVW59_14080</name>
</gene>
<dbReference type="OrthoDB" id="9814639at2"/>
<evidence type="ECO:0000259" key="3">
    <source>
        <dbReference type="Pfam" id="PF00534"/>
    </source>
</evidence>
<dbReference type="GO" id="GO:1901135">
    <property type="term" value="P:carbohydrate derivative metabolic process"/>
    <property type="evidence" value="ECO:0007669"/>
    <property type="project" value="UniProtKB-ARBA"/>
</dbReference>
<dbReference type="GO" id="GO:0016757">
    <property type="term" value="F:glycosyltransferase activity"/>
    <property type="evidence" value="ECO:0007669"/>
    <property type="project" value="UniProtKB-KW"/>
</dbReference>
<feature type="domain" description="Glycosyl transferase family 1" evidence="3">
    <location>
        <begin position="207"/>
        <end position="354"/>
    </location>
</feature>
<organism evidence="4 5">
    <name type="scientific">Parahaliea aestuarii</name>
    <dbReference type="NCBI Taxonomy" id="1852021"/>
    <lineage>
        <taxon>Bacteria</taxon>
        <taxon>Pseudomonadati</taxon>
        <taxon>Pseudomonadota</taxon>
        <taxon>Gammaproteobacteria</taxon>
        <taxon>Cellvibrionales</taxon>
        <taxon>Halieaceae</taxon>
        <taxon>Parahaliea</taxon>
    </lineage>
</organism>
<comment type="caution">
    <text evidence="4">The sequence shown here is derived from an EMBL/GenBank/DDBJ whole genome shotgun (WGS) entry which is preliminary data.</text>
</comment>
<accession>A0A5C8ZPN2</accession>
<dbReference type="InterPro" id="IPR001296">
    <property type="entry name" value="Glyco_trans_1"/>
</dbReference>
<evidence type="ECO:0000256" key="2">
    <source>
        <dbReference type="ARBA" id="ARBA00022679"/>
    </source>
</evidence>
<reference evidence="4 5" key="1">
    <citation type="submission" date="2019-08" db="EMBL/GenBank/DDBJ databases">
        <title>Parahaliea maris sp. nov., isolated from the surface seawater.</title>
        <authorList>
            <person name="Liu Y."/>
        </authorList>
    </citation>
    <scope>NUCLEOTIDE SEQUENCE [LARGE SCALE GENOMIC DNA]</scope>
    <source>
        <strain evidence="4 5">S2-26</strain>
    </source>
</reference>
<evidence type="ECO:0000256" key="1">
    <source>
        <dbReference type="ARBA" id="ARBA00022676"/>
    </source>
</evidence>
<keyword evidence="5" id="KW-1185">Reference proteome</keyword>
<protein>
    <submittedName>
        <fullName evidence="4">Glycosyltransferase family 4 protein</fullName>
    </submittedName>
</protein>
<dbReference type="CDD" id="cd03801">
    <property type="entry name" value="GT4_PimA-like"/>
    <property type="match status" value="1"/>
</dbReference>
<dbReference type="Gene3D" id="3.40.50.2000">
    <property type="entry name" value="Glycogen Phosphorylase B"/>
    <property type="match status" value="2"/>
</dbReference>
<proteinExistence type="predicted"/>